<keyword evidence="2" id="KW-1133">Transmembrane helix</keyword>
<feature type="compositionally biased region" description="Low complexity" evidence="1">
    <location>
        <begin position="244"/>
        <end position="283"/>
    </location>
</feature>
<evidence type="ECO:0000256" key="2">
    <source>
        <dbReference type="SAM" id="Phobius"/>
    </source>
</evidence>
<feature type="compositionally biased region" description="Polar residues" evidence="1">
    <location>
        <begin position="204"/>
        <end position="243"/>
    </location>
</feature>
<gene>
    <name evidence="3" type="ORF">NLU13_9444</name>
</gene>
<feature type="region of interest" description="Disordered" evidence="1">
    <location>
        <begin position="1"/>
        <end position="50"/>
    </location>
</feature>
<dbReference type="EMBL" id="JAPDFR010000009">
    <property type="protein sequence ID" value="KAK0383533.1"/>
    <property type="molecule type" value="Genomic_DNA"/>
</dbReference>
<feature type="transmembrane region" description="Helical" evidence="2">
    <location>
        <begin position="56"/>
        <end position="73"/>
    </location>
</feature>
<comment type="caution">
    <text evidence="3">The sequence shown here is derived from an EMBL/GenBank/DDBJ whole genome shotgun (WGS) entry which is preliminary data.</text>
</comment>
<protein>
    <submittedName>
        <fullName evidence="3">Uncharacterized protein</fullName>
    </submittedName>
</protein>
<feature type="compositionally biased region" description="Polar residues" evidence="1">
    <location>
        <begin position="333"/>
        <end position="346"/>
    </location>
</feature>
<name>A0AA39GB88_SARSR</name>
<feature type="compositionally biased region" description="Low complexity" evidence="1">
    <location>
        <begin position="176"/>
        <end position="195"/>
    </location>
</feature>
<dbReference type="Proteomes" id="UP001175261">
    <property type="component" value="Unassembled WGS sequence"/>
</dbReference>
<keyword evidence="2" id="KW-0472">Membrane</keyword>
<dbReference type="AlphaFoldDB" id="A0AA39GB88"/>
<evidence type="ECO:0000313" key="4">
    <source>
        <dbReference type="Proteomes" id="UP001175261"/>
    </source>
</evidence>
<feature type="region of interest" description="Disordered" evidence="1">
    <location>
        <begin position="162"/>
        <end position="350"/>
    </location>
</feature>
<keyword evidence="2" id="KW-0812">Transmembrane</keyword>
<accession>A0AA39GB88</accession>
<evidence type="ECO:0000256" key="1">
    <source>
        <dbReference type="SAM" id="MobiDB-lite"/>
    </source>
</evidence>
<sequence>MAPTNHQLQQERHLEDGLSTYGNEKTALRGETSPQTPDQSPSPPKPKFRIMNPRRFTVTFGLGLLVGFGLVASRSRPHRALCPQQIHASNEHEIKALVEQTKDDTSALSEILRCASPETFHRMVSVYFPEPGKPESDSGRAQAIGNDETWLLTAWEKLVKRQDDGTGDPSTPSGSATDDGAVVTHTTTVTADAPTSSDPVPDPATTSSEPVTNTATGVPTSTEVPQPSSTSEVLPESTTEAPISSSSVPVQETSSSVVPVESTTEAASSTTSTSSKPEPQTTTSEEEPDRPSKTTIHISSSAVKQTITTVNNQGSATTITSTSWVAVDPPVQTGESESDPSLQDASPSLRASVAPALFVGGMVTMLLMS</sequence>
<reference evidence="3" key="1">
    <citation type="submission" date="2022-10" db="EMBL/GenBank/DDBJ databases">
        <title>Determination and structural analysis of whole genome sequence of Sarocladium strictum F4-1.</title>
        <authorList>
            <person name="Hu L."/>
            <person name="Jiang Y."/>
        </authorList>
    </citation>
    <scope>NUCLEOTIDE SEQUENCE</scope>
    <source>
        <strain evidence="3">F4-1</strain>
    </source>
</reference>
<organism evidence="3 4">
    <name type="scientific">Sarocladium strictum</name>
    <name type="common">Black bundle disease fungus</name>
    <name type="synonym">Acremonium strictum</name>
    <dbReference type="NCBI Taxonomy" id="5046"/>
    <lineage>
        <taxon>Eukaryota</taxon>
        <taxon>Fungi</taxon>
        <taxon>Dikarya</taxon>
        <taxon>Ascomycota</taxon>
        <taxon>Pezizomycotina</taxon>
        <taxon>Sordariomycetes</taxon>
        <taxon>Hypocreomycetidae</taxon>
        <taxon>Hypocreales</taxon>
        <taxon>Sarocladiaceae</taxon>
        <taxon>Sarocladium</taxon>
    </lineage>
</organism>
<feature type="compositionally biased region" description="Polar residues" evidence="1">
    <location>
        <begin position="293"/>
        <end position="324"/>
    </location>
</feature>
<proteinExistence type="predicted"/>
<keyword evidence="4" id="KW-1185">Reference proteome</keyword>
<evidence type="ECO:0000313" key="3">
    <source>
        <dbReference type="EMBL" id="KAK0383533.1"/>
    </source>
</evidence>